<dbReference type="PROSITE" id="PS51296">
    <property type="entry name" value="RIESKE"/>
    <property type="match status" value="1"/>
</dbReference>
<dbReference type="SUPFAM" id="SSF50022">
    <property type="entry name" value="ISP domain"/>
    <property type="match status" value="1"/>
</dbReference>
<sequence>MGIPRHAWYPVAASEGIGRSPIARRLVEVPLVLYRSTTGEPVALEDRCAHRPVRLSDGVLDGDLIRSTYTGFTYDPTGRCVSVPTQEQVPYGAAVRSFPARDDGSFVWVWIGEAGLAALRTPPDTSVLRTDGWTTFGGALDTAAGIGLLYDNFCDITHVVQLDQAIAPPALTTGPPPPLEVEVSETSVRFWRRFDAAPLAPWNAQVLDLPEDAEHEQVEEGEFVGPGYWVDRWTVEVKGHGDHDGQHTLVFSHALTPVSEKRTRHIWRVSRNFAGSAAAEGTLKPLFEAYYARVGEVLEQMQTILDEEGPRPEVAVAADAAVTHVRRIMQRMVAEELGG</sequence>
<proteinExistence type="predicted"/>
<evidence type="ECO:0000256" key="1">
    <source>
        <dbReference type="ARBA" id="ARBA00022714"/>
    </source>
</evidence>
<dbReference type="InterPro" id="IPR017941">
    <property type="entry name" value="Rieske_2Fe-2S"/>
</dbReference>
<evidence type="ECO:0000256" key="5">
    <source>
        <dbReference type="ARBA" id="ARBA00023014"/>
    </source>
</evidence>
<dbReference type="GO" id="GO:0051213">
    <property type="term" value="F:dioxygenase activity"/>
    <property type="evidence" value="ECO:0007669"/>
    <property type="project" value="UniProtKB-KW"/>
</dbReference>
<dbReference type="Gene3D" id="3.90.380.10">
    <property type="entry name" value="Naphthalene 1,2-dioxygenase Alpha Subunit, Chain A, domain 1"/>
    <property type="match status" value="1"/>
</dbReference>
<reference evidence="8" key="1">
    <citation type="journal article" date="2019" name="Int. J. Syst. Evol. Microbiol.">
        <title>The Global Catalogue of Microorganisms (GCM) 10K type strain sequencing project: providing services to taxonomists for standard genome sequencing and annotation.</title>
        <authorList>
            <consortium name="The Broad Institute Genomics Platform"/>
            <consortium name="The Broad Institute Genome Sequencing Center for Infectious Disease"/>
            <person name="Wu L."/>
            <person name="Ma J."/>
        </authorList>
    </citation>
    <scope>NUCLEOTIDE SEQUENCE [LARGE SCALE GENOMIC DNA]</scope>
    <source>
        <strain evidence="8">JCM 11813</strain>
    </source>
</reference>
<keyword evidence="5" id="KW-0411">Iron-sulfur</keyword>
<keyword evidence="4" id="KW-0408">Iron</keyword>
<dbReference type="Proteomes" id="UP001499979">
    <property type="component" value="Unassembled WGS sequence"/>
</dbReference>
<keyword evidence="3" id="KW-0560">Oxidoreductase</keyword>
<dbReference type="InterPro" id="IPR050584">
    <property type="entry name" value="Cholesterol_7-desaturase"/>
</dbReference>
<dbReference type="EMBL" id="BAAAJE010000002">
    <property type="protein sequence ID" value="GAA1132915.1"/>
    <property type="molecule type" value="Genomic_DNA"/>
</dbReference>
<protein>
    <submittedName>
        <fullName evidence="7">Aromatic ring-hydroxylating dioxygenase subunit alpha</fullName>
    </submittedName>
</protein>
<keyword evidence="1" id="KW-0001">2Fe-2S</keyword>
<dbReference type="SUPFAM" id="SSF55961">
    <property type="entry name" value="Bet v1-like"/>
    <property type="match status" value="1"/>
</dbReference>
<dbReference type="Pfam" id="PF19112">
    <property type="entry name" value="VanA_C"/>
    <property type="match status" value="1"/>
</dbReference>
<dbReference type="InterPro" id="IPR044043">
    <property type="entry name" value="VanA_C_cat"/>
</dbReference>
<dbReference type="InterPro" id="IPR036922">
    <property type="entry name" value="Rieske_2Fe-2S_sf"/>
</dbReference>
<organism evidence="7 8">
    <name type="scientific">Nocardioides aquiterrae</name>
    <dbReference type="NCBI Taxonomy" id="203799"/>
    <lineage>
        <taxon>Bacteria</taxon>
        <taxon>Bacillati</taxon>
        <taxon>Actinomycetota</taxon>
        <taxon>Actinomycetes</taxon>
        <taxon>Propionibacteriales</taxon>
        <taxon>Nocardioidaceae</taxon>
        <taxon>Nocardioides</taxon>
    </lineage>
</organism>
<dbReference type="PANTHER" id="PTHR21266">
    <property type="entry name" value="IRON-SULFUR DOMAIN CONTAINING PROTEIN"/>
    <property type="match status" value="1"/>
</dbReference>
<accession>A0ABP4EXR1</accession>
<dbReference type="Gene3D" id="2.102.10.10">
    <property type="entry name" value="Rieske [2Fe-2S] iron-sulphur domain"/>
    <property type="match status" value="1"/>
</dbReference>
<evidence type="ECO:0000256" key="3">
    <source>
        <dbReference type="ARBA" id="ARBA00023002"/>
    </source>
</evidence>
<comment type="caution">
    <text evidence="7">The sequence shown here is derived from an EMBL/GenBank/DDBJ whole genome shotgun (WGS) entry which is preliminary data.</text>
</comment>
<evidence type="ECO:0000256" key="2">
    <source>
        <dbReference type="ARBA" id="ARBA00022723"/>
    </source>
</evidence>
<evidence type="ECO:0000313" key="7">
    <source>
        <dbReference type="EMBL" id="GAA1132915.1"/>
    </source>
</evidence>
<keyword evidence="7" id="KW-0223">Dioxygenase</keyword>
<feature type="domain" description="Rieske" evidence="6">
    <location>
        <begin position="8"/>
        <end position="109"/>
    </location>
</feature>
<dbReference type="RefSeq" id="WP_343906430.1">
    <property type="nucleotide sequence ID" value="NZ_BAAAJE010000002.1"/>
</dbReference>
<evidence type="ECO:0000313" key="8">
    <source>
        <dbReference type="Proteomes" id="UP001499979"/>
    </source>
</evidence>
<dbReference type="Pfam" id="PF00355">
    <property type="entry name" value="Rieske"/>
    <property type="match status" value="1"/>
</dbReference>
<name>A0ABP4EXR1_9ACTN</name>
<evidence type="ECO:0000256" key="4">
    <source>
        <dbReference type="ARBA" id="ARBA00023004"/>
    </source>
</evidence>
<evidence type="ECO:0000259" key="6">
    <source>
        <dbReference type="PROSITE" id="PS51296"/>
    </source>
</evidence>
<keyword evidence="2" id="KW-0479">Metal-binding</keyword>
<dbReference type="PANTHER" id="PTHR21266:SF60">
    <property type="entry name" value="3-KETOSTEROID-9-ALPHA-MONOOXYGENASE, OXYGENASE COMPONENT"/>
    <property type="match status" value="1"/>
</dbReference>
<keyword evidence="8" id="KW-1185">Reference proteome</keyword>
<gene>
    <name evidence="7" type="ORF">GCM10009606_11390</name>
</gene>